<feature type="region of interest" description="Disordered" evidence="1">
    <location>
        <begin position="1"/>
        <end position="20"/>
    </location>
</feature>
<dbReference type="EMBL" id="VSSQ01074594">
    <property type="protein sequence ID" value="MPN25421.1"/>
    <property type="molecule type" value="Genomic_DNA"/>
</dbReference>
<evidence type="ECO:0000313" key="2">
    <source>
        <dbReference type="EMBL" id="MPN25421.1"/>
    </source>
</evidence>
<evidence type="ECO:0000256" key="1">
    <source>
        <dbReference type="SAM" id="MobiDB-lite"/>
    </source>
</evidence>
<comment type="caution">
    <text evidence="2">The sequence shown here is derived from an EMBL/GenBank/DDBJ whole genome shotgun (WGS) entry which is preliminary data.</text>
</comment>
<protein>
    <submittedName>
        <fullName evidence="2">Uncharacterized protein</fullName>
    </submittedName>
</protein>
<gene>
    <name evidence="2" type="ORF">SDC9_172830</name>
</gene>
<feature type="region of interest" description="Disordered" evidence="1">
    <location>
        <begin position="40"/>
        <end position="93"/>
    </location>
</feature>
<organism evidence="2">
    <name type="scientific">bioreactor metagenome</name>
    <dbReference type="NCBI Taxonomy" id="1076179"/>
    <lineage>
        <taxon>unclassified sequences</taxon>
        <taxon>metagenomes</taxon>
        <taxon>ecological metagenomes</taxon>
    </lineage>
</organism>
<proteinExistence type="predicted"/>
<accession>A0A645GES7</accession>
<sequence length="93" mass="10260">MQKVNISADAGEQPAEQVGEELRALHIDAKHQRTLVVSADRVQVAPKPRPAKHGEDQKNDAQRNNDAKLNSRGDKITRLTVGADARNDNPKLF</sequence>
<dbReference type="AlphaFoldDB" id="A0A645GES7"/>
<feature type="compositionally biased region" description="Basic and acidic residues" evidence="1">
    <location>
        <begin position="52"/>
        <end position="77"/>
    </location>
</feature>
<reference evidence="2" key="1">
    <citation type="submission" date="2019-08" db="EMBL/GenBank/DDBJ databases">
        <authorList>
            <person name="Kucharzyk K."/>
            <person name="Murdoch R.W."/>
            <person name="Higgins S."/>
            <person name="Loffler F."/>
        </authorList>
    </citation>
    <scope>NUCLEOTIDE SEQUENCE</scope>
</reference>
<name>A0A645GES7_9ZZZZ</name>